<dbReference type="AlphaFoldDB" id="A0A0R2A0G3"/>
<dbReference type="GO" id="GO:0005886">
    <property type="term" value="C:plasma membrane"/>
    <property type="evidence" value="ECO:0007669"/>
    <property type="project" value="TreeGrafter"/>
</dbReference>
<feature type="transmembrane region" description="Helical" evidence="2">
    <location>
        <begin position="120"/>
        <end position="141"/>
    </location>
</feature>
<dbReference type="InterPro" id="IPR000160">
    <property type="entry name" value="GGDEF_dom"/>
</dbReference>
<dbReference type="InterPro" id="IPR029787">
    <property type="entry name" value="Nucleotide_cyclase"/>
</dbReference>
<dbReference type="OrthoDB" id="9759607at2"/>
<dbReference type="PANTHER" id="PTHR45138:SF9">
    <property type="entry name" value="DIGUANYLATE CYCLASE DGCM-RELATED"/>
    <property type="match status" value="1"/>
</dbReference>
<sequence length="389" mass="45222">MDTNLIIISYLSSLMANLIVLLGFISIFVWFKEQTDSRWLKQHRGGFLAVLGVAFLLFIHTEAWSNAHLSQALIGFHWTYLNMEILALYNLTLENSSRWQLASTVGLTGLWFFMNMKIWSWPAVAVFAMLVIVEGCIYVGHRWLTKGMMTYQLGFWVAAVLVFVIATLIYAHQDIYSWLRQISALLILDLFCYLYGRALINRMILNNLFEHRAMYDELTKLRNFGAFDHDLEHLYQQFRTTGERYALYEMDIDHFKRINDTYGHPAGNVVLKKVAEQLNQVVSNLEFRARIYRTGGEEFTVILRDIQDDSERAEAISRELQQAVAQLRLEFDAQLRITLSLGEERVSETDANYLEAYKRADQYLYTSKYNGRNAITLRGHTLERLAATE</sequence>
<feature type="transmembrane region" description="Helical" evidence="2">
    <location>
        <begin position="178"/>
        <end position="196"/>
    </location>
</feature>
<dbReference type="NCBIfam" id="TIGR00254">
    <property type="entry name" value="GGDEF"/>
    <property type="match status" value="1"/>
</dbReference>
<feature type="coiled-coil region" evidence="1">
    <location>
        <begin position="303"/>
        <end position="330"/>
    </location>
</feature>
<comment type="caution">
    <text evidence="4">The sequence shown here is derived from an EMBL/GenBank/DDBJ whole genome shotgun (WGS) entry which is preliminary data.</text>
</comment>
<dbReference type="PROSITE" id="PS50887">
    <property type="entry name" value="GGDEF"/>
    <property type="match status" value="1"/>
</dbReference>
<dbReference type="STRING" id="1423813.FC26_GL000462"/>
<evidence type="ECO:0000256" key="1">
    <source>
        <dbReference type="SAM" id="Coils"/>
    </source>
</evidence>
<dbReference type="SMART" id="SM00267">
    <property type="entry name" value="GGDEF"/>
    <property type="match status" value="1"/>
</dbReference>
<feature type="transmembrane region" description="Helical" evidence="2">
    <location>
        <begin position="43"/>
        <end position="60"/>
    </location>
</feature>
<evidence type="ECO:0000313" key="5">
    <source>
        <dbReference type="Proteomes" id="UP000051733"/>
    </source>
</evidence>
<gene>
    <name evidence="4" type="ORF">FC26_GL000462</name>
</gene>
<dbReference type="GO" id="GO:0052621">
    <property type="term" value="F:diguanylate cyclase activity"/>
    <property type="evidence" value="ECO:0007669"/>
    <property type="project" value="TreeGrafter"/>
</dbReference>
<keyword evidence="5" id="KW-1185">Reference proteome</keyword>
<evidence type="ECO:0000259" key="3">
    <source>
        <dbReference type="PROSITE" id="PS50887"/>
    </source>
</evidence>
<keyword evidence="2" id="KW-0812">Transmembrane</keyword>
<name>A0A0R2A0G3_9LACO</name>
<reference evidence="4 5" key="1">
    <citation type="journal article" date="2015" name="Genome Announc.">
        <title>Expanding the biotechnology potential of lactobacilli through comparative genomics of 213 strains and associated genera.</title>
        <authorList>
            <person name="Sun Z."/>
            <person name="Harris H.M."/>
            <person name="McCann A."/>
            <person name="Guo C."/>
            <person name="Argimon S."/>
            <person name="Zhang W."/>
            <person name="Yang X."/>
            <person name="Jeffery I.B."/>
            <person name="Cooney J.C."/>
            <person name="Kagawa T.F."/>
            <person name="Liu W."/>
            <person name="Song Y."/>
            <person name="Salvetti E."/>
            <person name="Wrobel A."/>
            <person name="Rasinkangas P."/>
            <person name="Parkhill J."/>
            <person name="Rea M.C."/>
            <person name="O'Sullivan O."/>
            <person name="Ritari J."/>
            <person name="Douillard F.P."/>
            <person name="Paul Ross R."/>
            <person name="Yang R."/>
            <person name="Briner A.E."/>
            <person name="Felis G.E."/>
            <person name="de Vos W.M."/>
            <person name="Barrangou R."/>
            <person name="Klaenhammer T.R."/>
            <person name="Caufield P.W."/>
            <person name="Cui Y."/>
            <person name="Zhang H."/>
            <person name="O'Toole P.W."/>
        </authorList>
    </citation>
    <scope>NUCLEOTIDE SEQUENCE [LARGE SCALE GENOMIC DNA]</scope>
    <source>
        <strain evidence="4 5">DSM 20634</strain>
    </source>
</reference>
<protein>
    <submittedName>
        <fullName evidence="4">Diguanylate cyclase phosphodiesterase domain-containing protein</fullName>
    </submittedName>
</protein>
<dbReference type="RefSeq" id="WP_057780386.1">
    <property type="nucleotide sequence ID" value="NZ_AYYY01000062.1"/>
</dbReference>
<evidence type="ECO:0000313" key="4">
    <source>
        <dbReference type="EMBL" id="KRM60654.1"/>
    </source>
</evidence>
<dbReference type="Gene3D" id="3.30.70.270">
    <property type="match status" value="1"/>
</dbReference>
<keyword evidence="1" id="KW-0175">Coiled coil</keyword>
<evidence type="ECO:0000256" key="2">
    <source>
        <dbReference type="SAM" id="Phobius"/>
    </source>
</evidence>
<dbReference type="GO" id="GO:1902201">
    <property type="term" value="P:negative regulation of bacterial-type flagellum-dependent cell motility"/>
    <property type="evidence" value="ECO:0007669"/>
    <property type="project" value="TreeGrafter"/>
</dbReference>
<dbReference type="SUPFAM" id="SSF55073">
    <property type="entry name" value="Nucleotide cyclase"/>
    <property type="match status" value="1"/>
</dbReference>
<feature type="transmembrane region" description="Helical" evidence="2">
    <location>
        <begin position="6"/>
        <end position="31"/>
    </location>
</feature>
<dbReference type="GO" id="GO:0043709">
    <property type="term" value="P:cell adhesion involved in single-species biofilm formation"/>
    <property type="evidence" value="ECO:0007669"/>
    <property type="project" value="TreeGrafter"/>
</dbReference>
<keyword evidence="2" id="KW-0472">Membrane</keyword>
<dbReference type="Proteomes" id="UP000051733">
    <property type="component" value="Unassembled WGS sequence"/>
</dbReference>
<organism evidence="4 5">
    <name type="scientific">Paucilactobacillus vaccinostercus DSM 20634</name>
    <dbReference type="NCBI Taxonomy" id="1423813"/>
    <lineage>
        <taxon>Bacteria</taxon>
        <taxon>Bacillati</taxon>
        <taxon>Bacillota</taxon>
        <taxon>Bacilli</taxon>
        <taxon>Lactobacillales</taxon>
        <taxon>Lactobacillaceae</taxon>
        <taxon>Paucilactobacillus</taxon>
    </lineage>
</organism>
<dbReference type="Pfam" id="PF00990">
    <property type="entry name" value="GGDEF"/>
    <property type="match status" value="1"/>
</dbReference>
<dbReference type="InterPro" id="IPR043128">
    <property type="entry name" value="Rev_trsase/Diguanyl_cyclase"/>
</dbReference>
<feature type="domain" description="GGDEF" evidence="3">
    <location>
        <begin position="243"/>
        <end position="380"/>
    </location>
</feature>
<dbReference type="EMBL" id="AYYY01000062">
    <property type="protein sequence ID" value="KRM60654.1"/>
    <property type="molecule type" value="Genomic_DNA"/>
</dbReference>
<feature type="transmembrane region" description="Helical" evidence="2">
    <location>
        <begin position="153"/>
        <end position="172"/>
    </location>
</feature>
<accession>A0A0R2A0G3</accession>
<dbReference type="PANTHER" id="PTHR45138">
    <property type="entry name" value="REGULATORY COMPONENTS OF SENSORY TRANSDUCTION SYSTEM"/>
    <property type="match status" value="1"/>
</dbReference>
<dbReference type="CDD" id="cd01949">
    <property type="entry name" value="GGDEF"/>
    <property type="match status" value="1"/>
</dbReference>
<dbReference type="InterPro" id="IPR050469">
    <property type="entry name" value="Diguanylate_Cyclase"/>
</dbReference>
<proteinExistence type="predicted"/>
<keyword evidence="2" id="KW-1133">Transmembrane helix</keyword>
<dbReference type="PATRIC" id="fig|1423813.3.peg.471"/>